<accession>C1E0X6</accession>
<dbReference type="Proteomes" id="UP000002009">
    <property type="component" value="Chromosome 3"/>
</dbReference>
<organism evidence="4 5">
    <name type="scientific">Micromonas commoda (strain RCC299 / NOUM17 / CCMP2709)</name>
    <name type="common">Picoplanktonic green alga</name>
    <dbReference type="NCBI Taxonomy" id="296587"/>
    <lineage>
        <taxon>Eukaryota</taxon>
        <taxon>Viridiplantae</taxon>
        <taxon>Chlorophyta</taxon>
        <taxon>Mamiellophyceae</taxon>
        <taxon>Mamiellales</taxon>
        <taxon>Mamiellaceae</taxon>
        <taxon>Micromonas</taxon>
    </lineage>
</organism>
<feature type="region of interest" description="Disordered" evidence="2">
    <location>
        <begin position="364"/>
        <end position="399"/>
    </location>
</feature>
<keyword evidence="1" id="KW-0175">Coiled coil</keyword>
<reference evidence="4 5" key="1">
    <citation type="journal article" date="2009" name="Science">
        <title>Green evolution and dynamic adaptations revealed by genomes of the marine picoeukaryotes Micromonas.</title>
        <authorList>
            <person name="Worden A.Z."/>
            <person name="Lee J.H."/>
            <person name="Mock T."/>
            <person name="Rouze P."/>
            <person name="Simmons M.P."/>
            <person name="Aerts A.L."/>
            <person name="Allen A.E."/>
            <person name="Cuvelier M.L."/>
            <person name="Derelle E."/>
            <person name="Everett M.V."/>
            <person name="Foulon E."/>
            <person name="Grimwood J."/>
            <person name="Gundlach H."/>
            <person name="Henrissat B."/>
            <person name="Napoli C."/>
            <person name="McDonald S.M."/>
            <person name="Parker M.S."/>
            <person name="Rombauts S."/>
            <person name="Salamov A."/>
            <person name="Von Dassow P."/>
            <person name="Badger J.H."/>
            <person name="Coutinho P.M."/>
            <person name="Demir E."/>
            <person name="Dubchak I."/>
            <person name="Gentemann C."/>
            <person name="Eikrem W."/>
            <person name="Gready J.E."/>
            <person name="John U."/>
            <person name="Lanier W."/>
            <person name="Lindquist E.A."/>
            <person name="Lucas S."/>
            <person name="Mayer K.F."/>
            <person name="Moreau H."/>
            <person name="Not F."/>
            <person name="Otillar R."/>
            <person name="Panaud O."/>
            <person name="Pangilinan J."/>
            <person name="Paulsen I."/>
            <person name="Piegu B."/>
            <person name="Poliakov A."/>
            <person name="Robbens S."/>
            <person name="Schmutz J."/>
            <person name="Toulza E."/>
            <person name="Wyss T."/>
            <person name="Zelensky A."/>
            <person name="Zhou K."/>
            <person name="Armbrust E.V."/>
            <person name="Bhattacharya D."/>
            <person name="Goodenough U.W."/>
            <person name="Van de Peer Y."/>
            <person name="Grigoriev I.V."/>
        </authorList>
    </citation>
    <scope>NUCLEOTIDE SEQUENCE [LARGE SCALE GENOMIC DNA]</scope>
    <source>
        <strain evidence="5">RCC299 / NOUM17</strain>
    </source>
</reference>
<evidence type="ECO:0000313" key="5">
    <source>
        <dbReference type="Proteomes" id="UP000002009"/>
    </source>
</evidence>
<dbReference type="EMBL" id="CP001324">
    <property type="protein sequence ID" value="ACO61632.1"/>
    <property type="molecule type" value="Genomic_DNA"/>
</dbReference>
<evidence type="ECO:0000256" key="2">
    <source>
        <dbReference type="SAM" id="MobiDB-lite"/>
    </source>
</evidence>
<name>C1E0X6_MICCC</name>
<protein>
    <submittedName>
        <fullName evidence="4">Uncharacterized protein</fullName>
    </submittedName>
</protein>
<dbReference type="AlphaFoldDB" id="C1E0X6"/>
<feature type="coiled-coil region" evidence="1">
    <location>
        <begin position="427"/>
        <end position="468"/>
    </location>
</feature>
<feature type="compositionally biased region" description="Low complexity" evidence="2">
    <location>
        <begin position="191"/>
        <end position="201"/>
    </location>
</feature>
<feature type="compositionally biased region" description="Basic and acidic residues" evidence="2">
    <location>
        <begin position="8"/>
        <end position="17"/>
    </location>
</feature>
<feature type="compositionally biased region" description="Basic and acidic residues" evidence="2">
    <location>
        <begin position="83"/>
        <end position="92"/>
    </location>
</feature>
<dbReference type="RefSeq" id="XP_002500374.1">
    <property type="nucleotide sequence ID" value="XM_002500328.1"/>
</dbReference>
<feature type="region of interest" description="Disordered" evidence="2">
    <location>
        <begin position="173"/>
        <end position="208"/>
    </location>
</feature>
<keyword evidence="5" id="KW-1185">Reference proteome</keyword>
<feature type="region of interest" description="Disordered" evidence="2">
    <location>
        <begin position="1"/>
        <end position="138"/>
    </location>
</feature>
<feature type="region of interest" description="Disordered" evidence="2">
    <location>
        <begin position="792"/>
        <end position="917"/>
    </location>
</feature>
<gene>
    <name evidence="4" type="ORF">MICPUN_56672</name>
</gene>
<feature type="compositionally biased region" description="Low complexity" evidence="2">
    <location>
        <begin position="381"/>
        <end position="399"/>
    </location>
</feature>
<feature type="compositionally biased region" description="Basic and acidic residues" evidence="2">
    <location>
        <begin position="367"/>
        <end position="378"/>
    </location>
</feature>
<feature type="compositionally biased region" description="Basic and acidic residues" evidence="2">
    <location>
        <begin position="796"/>
        <end position="855"/>
    </location>
</feature>
<feature type="transmembrane region" description="Helical" evidence="3">
    <location>
        <begin position="734"/>
        <end position="757"/>
    </location>
</feature>
<keyword evidence="3" id="KW-0472">Membrane</keyword>
<dbReference type="GeneID" id="8242011"/>
<evidence type="ECO:0000256" key="1">
    <source>
        <dbReference type="SAM" id="Coils"/>
    </source>
</evidence>
<proteinExistence type="predicted"/>
<evidence type="ECO:0000256" key="3">
    <source>
        <dbReference type="SAM" id="Phobius"/>
    </source>
</evidence>
<keyword evidence="3" id="KW-0812">Transmembrane</keyword>
<evidence type="ECO:0000313" key="4">
    <source>
        <dbReference type="EMBL" id="ACO61632.1"/>
    </source>
</evidence>
<dbReference type="KEGG" id="mis:MICPUN_56672"/>
<dbReference type="InParanoid" id="C1E0X6"/>
<keyword evidence="3" id="KW-1133">Transmembrane helix</keyword>
<feature type="coiled-coil region" evidence="1">
    <location>
        <begin position="669"/>
        <end position="696"/>
    </location>
</feature>
<sequence length="917" mass="97907">MAQTSRSTDIKVTRAMRDATNSVAPRDIAPKPPAEGKENSKYDGFFFADPAGLTTPAPAFPTKTMDPSPTSVLMGPGTPDEAAEQRPREKATPENATDDGADAEMTLATSPSDGESVDDDVASPESPERPATVPDLAVASTSPFVPNVLEELLGAQLPRAESNVRARRDAAGNLAANGAPQSAQTRRVQHATSTPTSATSTRWRSVPSPAQIVSMGREWAASGTVTPGRSTAIPTFLDDLVNNHVAKVAVDTKGTNTESNNTDEWDRTGDLKVECERLKREVDFHREVSKEVGVSLDASAAELERTKRRVEFLEALKDEWDAQFKELSAETERYRAEADAAREETLAAEALAAAARAAATSANAEAESLRKNVIHDDDGSTGEAPETSGTTSTSASATSAEVGSAALFRRHRSGAENDVAASIAAALRERESELDAARLNLDQTLAAAKAAEAKLAAKCEECAALRGEVNVAKSTLAAAREAVAQTEGALMTTLEDKKRLVEDKKRLIKKIEMMETDADAKARDACERVRDATERGRRSVLRARANWGAVALTTAALALGVCAWAAAVPPAGVLIAVPFGIDFRDWRLGSDGSTSAFNAGFNVRTVNFTLPGAGYAVAAELSACRADLATSTALASALSSEASRFAGLAEENDRLAAEVEDFARVTESLREREADVRSLESRLAHLEASANDAATRGDDPFAASLAARAETERLRHALAKERSLRRRSAFLEKLDVVSIAAVCVAWGTCLLSAWFFARKESGLRRTLNDYGALMEAASAEHERLGSELTRATLDANEERTRRERSEGRARELERQLDASRKAANEATKRVEAFEAIGRRERERERDGARSAEKRFGKASSFGGGKSVTWDDDVSIAPSTTSSSSVVDARAGAQNPEAAARPHNTVFKPPVGGVKSFQ</sequence>